<dbReference type="AlphaFoldDB" id="A0A314ZHB3"/>
<evidence type="ECO:0000256" key="1">
    <source>
        <dbReference type="SAM" id="MobiDB-lite"/>
    </source>
</evidence>
<comment type="caution">
    <text evidence="2">The sequence shown here is derived from an EMBL/GenBank/DDBJ whole genome shotgun (WGS) entry which is preliminary data.</text>
</comment>
<dbReference type="Proteomes" id="UP000250321">
    <property type="component" value="Unassembled WGS sequence"/>
</dbReference>
<protein>
    <submittedName>
        <fullName evidence="2">Uncharacterized protein</fullName>
    </submittedName>
</protein>
<keyword evidence="3" id="KW-1185">Reference proteome</keyword>
<name>A0A314ZHB3_PRUYE</name>
<dbReference type="EMBL" id="PJQY01000200">
    <property type="protein sequence ID" value="PQQ16271.1"/>
    <property type="molecule type" value="Genomic_DNA"/>
</dbReference>
<accession>A0A314ZHB3</accession>
<proteinExistence type="predicted"/>
<feature type="region of interest" description="Disordered" evidence="1">
    <location>
        <begin position="1"/>
        <end position="43"/>
    </location>
</feature>
<gene>
    <name evidence="2" type="ORF">Pyn_21958</name>
</gene>
<evidence type="ECO:0000313" key="3">
    <source>
        <dbReference type="Proteomes" id="UP000250321"/>
    </source>
</evidence>
<evidence type="ECO:0000313" key="2">
    <source>
        <dbReference type="EMBL" id="PQQ16271.1"/>
    </source>
</evidence>
<sequence length="69" mass="6620">MTSAPPSFGPGAGPALGSARLRGPHSHLGPNPAAGGPFLPKPALASVQPDAGISTKLGGLFGLKSAPPL</sequence>
<organism evidence="2 3">
    <name type="scientific">Prunus yedoensis var. nudiflora</name>
    <dbReference type="NCBI Taxonomy" id="2094558"/>
    <lineage>
        <taxon>Eukaryota</taxon>
        <taxon>Viridiplantae</taxon>
        <taxon>Streptophyta</taxon>
        <taxon>Embryophyta</taxon>
        <taxon>Tracheophyta</taxon>
        <taxon>Spermatophyta</taxon>
        <taxon>Magnoliopsida</taxon>
        <taxon>eudicotyledons</taxon>
        <taxon>Gunneridae</taxon>
        <taxon>Pentapetalae</taxon>
        <taxon>rosids</taxon>
        <taxon>fabids</taxon>
        <taxon>Rosales</taxon>
        <taxon>Rosaceae</taxon>
        <taxon>Amygdaloideae</taxon>
        <taxon>Amygdaleae</taxon>
        <taxon>Prunus</taxon>
    </lineage>
</organism>
<reference evidence="2 3" key="1">
    <citation type="submission" date="2018-02" db="EMBL/GenBank/DDBJ databases">
        <title>Draft genome of wild Prunus yedoensis var. nudiflora.</title>
        <authorList>
            <person name="Baek S."/>
            <person name="Kim J.-H."/>
            <person name="Choi K."/>
            <person name="Kim G.-B."/>
            <person name="Cho A."/>
            <person name="Jang H."/>
            <person name="Shin C.-H."/>
            <person name="Yu H.-J."/>
            <person name="Mun J.-H."/>
        </authorList>
    </citation>
    <scope>NUCLEOTIDE SEQUENCE [LARGE SCALE GENOMIC DNA]</scope>
    <source>
        <strain evidence="3">cv. Jeju island</strain>
        <tissue evidence="2">Leaf</tissue>
    </source>
</reference>